<evidence type="ECO:0008006" key="4">
    <source>
        <dbReference type="Google" id="ProtNLM"/>
    </source>
</evidence>
<feature type="transmembrane region" description="Helical" evidence="2">
    <location>
        <begin position="152"/>
        <end position="182"/>
    </location>
</feature>
<dbReference type="AlphaFoldDB" id="A0A7S3BH72"/>
<feature type="transmembrane region" description="Helical" evidence="2">
    <location>
        <begin position="231"/>
        <end position="249"/>
    </location>
</feature>
<feature type="transmembrane region" description="Helical" evidence="2">
    <location>
        <begin position="44"/>
        <end position="66"/>
    </location>
</feature>
<keyword evidence="2" id="KW-0472">Membrane</keyword>
<evidence type="ECO:0000256" key="2">
    <source>
        <dbReference type="SAM" id="Phobius"/>
    </source>
</evidence>
<dbReference type="PANTHER" id="PTHR11319">
    <property type="entry name" value="G PROTEIN-COUPLED RECEPTOR-RELATED"/>
    <property type="match status" value="1"/>
</dbReference>
<evidence type="ECO:0000256" key="1">
    <source>
        <dbReference type="SAM" id="MobiDB-lite"/>
    </source>
</evidence>
<evidence type="ECO:0000313" key="3">
    <source>
        <dbReference type="EMBL" id="CAE0135137.1"/>
    </source>
</evidence>
<dbReference type="PANTHER" id="PTHR11319:SF35">
    <property type="entry name" value="OUTER MEMBRANE PROTEIN PMPC-RELATED"/>
    <property type="match status" value="1"/>
</dbReference>
<sequence length="801" mass="89217">MPESYTDTVDAVFGWANVDEWFSSLVFPLECISFASSGSRFRSWLLVKGLAPLFAIVLAILGTITAKCTRLGWGQQNAIAGLFKAMPLAFVILFLFMPSVSMTIFQSFLCVEYQFDARDVEDVSTYSYLLSDLHIRCTEGGYSGAEHNVVKLIAAAFIFIWPVGVVALLTVVLMLARVSLLARKVTPLVRGTRFLHREYEVDCFYWEILELIRRTFLSGWVLFIFSTEQTFLRLVAALLYSVAALVLLLTIRPYRRSEDHFLAAGCQLVIVFSFIGAMLIRLFEEFSTVYSTAVVHQVMVFRSATAIANPLLFLTMIMVLLMLLIMTVIIHKETKLLAIRLEATGAPPALNLCKGQKWHLFLSHTWSTGQDANATIKRQLQRLLLGASIFLDVDDLEEIGDLELYVQQSVVINGFLSHSYFQSRNCLREVQAALERQKPLMLTREADTSKGGRPIDMIKHELADTRVRAAVFCETRYITTWYRIADFQLISLKQIAEFMLRHTPDYIGCEVLPIFVPGELLRKRLCFKSPVTLFASKHNPGAIKFAAELKQCYEGIRVTENAPVELTGVMSRRRSHGVHSRATSGKATHFLLYLNHGTFLNTVGARLAEELQRARAAKVPMIMVHENDPERGGCEFGRFFGTTPQDLVDDGLYSQELALAAYPGEDHRAVSLALCAKALDAQPQKDNAMAKSSRVMSAVMVTVTRSGVPGSRASPPPSPYARSVQTADASAPQLSKRARAAQLSKCVQSRVAVQRSVRLSAERLQSYTPKRPNEMKPTTTVEVVAPTMVSSTAEAGAIMST</sequence>
<gene>
    <name evidence="3" type="ORF">HERI1096_LOCUS30558</name>
</gene>
<dbReference type="InterPro" id="IPR035897">
    <property type="entry name" value="Toll_tir_struct_dom_sf"/>
</dbReference>
<dbReference type="SUPFAM" id="SSF52200">
    <property type="entry name" value="Toll/Interleukin receptor TIR domain"/>
    <property type="match status" value="1"/>
</dbReference>
<accession>A0A7S3BH72</accession>
<feature type="transmembrane region" description="Helical" evidence="2">
    <location>
        <begin position="303"/>
        <end position="330"/>
    </location>
</feature>
<reference evidence="3" key="1">
    <citation type="submission" date="2021-01" db="EMBL/GenBank/DDBJ databases">
        <authorList>
            <person name="Corre E."/>
            <person name="Pelletier E."/>
            <person name="Niang G."/>
            <person name="Scheremetjew M."/>
            <person name="Finn R."/>
            <person name="Kale V."/>
            <person name="Holt S."/>
            <person name="Cochrane G."/>
            <person name="Meng A."/>
            <person name="Brown T."/>
            <person name="Cohen L."/>
        </authorList>
    </citation>
    <scope>NUCLEOTIDE SEQUENCE</scope>
    <source>
        <strain evidence="3">CCMP281</strain>
    </source>
</reference>
<name>A0A7S3BH72_9EUKA</name>
<keyword evidence="2" id="KW-1133">Transmembrane helix</keyword>
<protein>
    <recommendedName>
        <fullName evidence="4">TIR domain-containing protein</fullName>
    </recommendedName>
</protein>
<organism evidence="3">
    <name type="scientific">Haptolina ericina</name>
    <dbReference type="NCBI Taxonomy" id="156174"/>
    <lineage>
        <taxon>Eukaryota</taxon>
        <taxon>Haptista</taxon>
        <taxon>Haptophyta</taxon>
        <taxon>Prymnesiophyceae</taxon>
        <taxon>Prymnesiales</taxon>
        <taxon>Prymnesiaceae</taxon>
        <taxon>Haptolina</taxon>
    </lineage>
</organism>
<proteinExistence type="predicted"/>
<keyword evidence="2" id="KW-0812">Transmembrane</keyword>
<feature type="region of interest" description="Disordered" evidence="1">
    <location>
        <begin position="707"/>
        <end position="731"/>
    </location>
</feature>
<dbReference type="Gene3D" id="3.40.50.10140">
    <property type="entry name" value="Toll/interleukin-1 receptor homology (TIR) domain"/>
    <property type="match status" value="1"/>
</dbReference>
<feature type="transmembrane region" description="Helical" evidence="2">
    <location>
        <begin position="261"/>
        <end position="283"/>
    </location>
</feature>
<dbReference type="EMBL" id="HBHX01055442">
    <property type="protein sequence ID" value="CAE0135137.1"/>
    <property type="molecule type" value="Transcribed_RNA"/>
</dbReference>